<comment type="similarity">
    <text evidence="1">Belongs to the GatC family.</text>
</comment>
<dbReference type="Proteomes" id="UP001595556">
    <property type="component" value="Unassembled WGS sequence"/>
</dbReference>
<comment type="catalytic activity">
    <reaction evidence="1">
        <text>L-glutamyl-tRNA(Gln) + L-glutamine + ATP + H2O = L-glutaminyl-tRNA(Gln) + L-glutamate + ADP + phosphate + H(+)</text>
        <dbReference type="Rhea" id="RHEA:17521"/>
        <dbReference type="Rhea" id="RHEA-COMP:9681"/>
        <dbReference type="Rhea" id="RHEA-COMP:9684"/>
        <dbReference type="ChEBI" id="CHEBI:15377"/>
        <dbReference type="ChEBI" id="CHEBI:15378"/>
        <dbReference type="ChEBI" id="CHEBI:29985"/>
        <dbReference type="ChEBI" id="CHEBI:30616"/>
        <dbReference type="ChEBI" id="CHEBI:43474"/>
        <dbReference type="ChEBI" id="CHEBI:58359"/>
        <dbReference type="ChEBI" id="CHEBI:78520"/>
        <dbReference type="ChEBI" id="CHEBI:78521"/>
        <dbReference type="ChEBI" id="CHEBI:456216"/>
    </reaction>
</comment>
<dbReference type="InterPro" id="IPR036113">
    <property type="entry name" value="Asp/Glu-ADT_sf_sub_c"/>
</dbReference>
<accession>A0ABV7H4Q8</accession>
<comment type="subunit">
    <text evidence="1">Heterotrimer of A, B and C subunits.</text>
</comment>
<gene>
    <name evidence="1 2" type="primary">gatC</name>
    <name evidence="2" type="ORF">ACFOEN_14000</name>
</gene>
<keyword evidence="1" id="KW-0648">Protein biosynthesis</keyword>
<dbReference type="SUPFAM" id="SSF141000">
    <property type="entry name" value="Glu-tRNAGln amidotransferase C subunit"/>
    <property type="match status" value="1"/>
</dbReference>
<keyword evidence="1" id="KW-0547">Nucleotide-binding</keyword>
<comment type="caution">
    <text evidence="2">The sequence shown here is derived from an EMBL/GenBank/DDBJ whole genome shotgun (WGS) entry which is preliminary data.</text>
</comment>
<dbReference type="EMBL" id="JBHRTI010000007">
    <property type="protein sequence ID" value="MFC3148740.1"/>
    <property type="molecule type" value="Genomic_DNA"/>
</dbReference>
<name>A0ABV7H4Q8_9BURK</name>
<comment type="catalytic activity">
    <reaction evidence="1">
        <text>L-aspartyl-tRNA(Asn) + L-glutamine + ATP + H2O = L-asparaginyl-tRNA(Asn) + L-glutamate + ADP + phosphate + 2 H(+)</text>
        <dbReference type="Rhea" id="RHEA:14513"/>
        <dbReference type="Rhea" id="RHEA-COMP:9674"/>
        <dbReference type="Rhea" id="RHEA-COMP:9677"/>
        <dbReference type="ChEBI" id="CHEBI:15377"/>
        <dbReference type="ChEBI" id="CHEBI:15378"/>
        <dbReference type="ChEBI" id="CHEBI:29985"/>
        <dbReference type="ChEBI" id="CHEBI:30616"/>
        <dbReference type="ChEBI" id="CHEBI:43474"/>
        <dbReference type="ChEBI" id="CHEBI:58359"/>
        <dbReference type="ChEBI" id="CHEBI:78515"/>
        <dbReference type="ChEBI" id="CHEBI:78516"/>
        <dbReference type="ChEBI" id="CHEBI:456216"/>
    </reaction>
</comment>
<comment type="function">
    <text evidence="1">Allows the formation of correctly charged Asn-tRNA(Asn) or Gln-tRNA(Gln) through the transamidation of misacylated Asp-tRNA(Asn) or Glu-tRNA(Gln) in organisms which lack either or both of asparaginyl-tRNA or glutaminyl-tRNA synthetases. The reaction takes place in the presence of glutamine and ATP through an activated phospho-Asp-tRNA(Asn) or phospho-Glu-tRNA(Gln).</text>
</comment>
<dbReference type="Gene3D" id="1.10.20.60">
    <property type="entry name" value="Glu-tRNAGln amidotransferase C subunit, N-terminal domain"/>
    <property type="match status" value="1"/>
</dbReference>
<evidence type="ECO:0000313" key="2">
    <source>
        <dbReference type="EMBL" id="MFC3148740.1"/>
    </source>
</evidence>
<dbReference type="RefSeq" id="WP_377304947.1">
    <property type="nucleotide sequence ID" value="NZ_CP180191.1"/>
</dbReference>
<proteinExistence type="inferred from homology"/>
<dbReference type="HAMAP" id="MF_00122">
    <property type="entry name" value="GatC"/>
    <property type="match status" value="1"/>
</dbReference>
<sequence>MQLSDADIQRIARLARLGVSPAELDATRDKLNAILQLIDEMQAEDTEGVAPLAHPTAFEGAIALRLREDAVTEPIGEAGEAAREALMANAPAQREGMFLVPKVIE</sequence>
<dbReference type="PANTHER" id="PTHR15004">
    <property type="entry name" value="GLUTAMYL-TRNA(GLN) AMIDOTRANSFERASE SUBUNIT C, MITOCHONDRIAL"/>
    <property type="match status" value="1"/>
</dbReference>
<keyword evidence="1" id="KW-0436">Ligase</keyword>
<organism evidence="2 3">
    <name type="scientific">Piscinibacterium candidicorallinum</name>
    <dbReference type="NCBI Taxonomy" id="1793872"/>
    <lineage>
        <taxon>Bacteria</taxon>
        <taxon>Pseudomonadati</taxon>
        <taxon>Pseudomonadota</taxon>
        <taxon>Betaproteobacteria</taxon>
        <taxon>Burkholderiales</taxon>
        <taxon>Piscinibacterium</taxon>
    </lineage>
</organism>
<dbReference type="EC" id="6.3.5.-" evidence="1"/>
<protein>
    <recommendedName>
        <fullName evidence="1">Aspartyl/glutamyl-tRNA(Asn/Gln) amidotransferase subunit C</fullName>
        <shortName evidence="1">Asp/Glu-ADT subunit C</shortName>
        <ecNumber evidence="1">6.3.5.-</ecNumber>
    </recommendedName>
</protein>
<dbReference type="Pfam" id="PF02686">
    <property type="entry name" value="GatC"/>
    <property type="match status" value="1"/>
</dbReference>
<evidence type="ECO:0000313" key="3">
    <source>
        <dbReference type="Proteomes" id="UP001595556"/>
    </source>
</evidence>
<evidence type="ECO:0000256" key="1">
    <source>
        <dbReference type="HAMAP-Rule" id="MF_00122"/>
    </source>
</evidence>
<keyword evidence="1" id="KW-0067">ATP-binding</keyword>
<keyword evidence="3" id="KW-1185">Reference proteome</keyword>
<dbReference type="InterPro" id="IPR003837">
    <property type="entry name" value="GatC"/>
</dbReference>
<dbReference type="NCBIfam" id="TIGR00135">
    <property type="entry name" value="gatC"/>
    <property type="match status" value="1"/>
</dbReference>
<reference evidence="3" key="1">
    <citation type="journal article" date="2019" name="Int. J. Syst. Evol. Microbiol.">
        <title>The Global Catalogue of Microorganisms (GCM) 10K type strain sequencing project: providing services to taxonomists for standard genome sequencing and annotation.</title>
        <authorList>
            <consortium name="The Broad Institute Genomics Platform"/>
            <consortium name="The Broad Institute Genome Sequencing Center for Infectious Disease"/>
            <person name="Wu L."/>
            <person name="Ma J."/>
        </authorList>
    </citation>
    <scope>NUCLEOTIDE SEQUENCE [LARGE SCALE GENOMIC DNA]</scope>
    <source>
        <strain evidence="3">KCTC 52168</strain>
    </source>
</reference>
<dbReference type="PANTHER" id="PTHR15004:SF0">
    <property type="entry name" value="GLUTAMYL-TRNA(GLN) AMIDOTRANSFERASE SUBUNIT C, MITOCHONDRIAL"/>
    <property type="match status" value="1"/>
</dbReference>